<dbReference type="Pfam" id="PF13949">
    <property type="entry name" value="ALIX_LYPXL_bnd"/>
    <property type="match status" value="1"/>
</dbReference>
<evidence type="ECO:0000313" key="2">
    <source>
        <dbReference type="EMBL" id="KFM68933.1"/>
    </source>
</evidence>
<protein>
    <submittedName>
        <fullName evidence="2">Tyrosine-protein phosphatase non-receptor type 23</fullName>
    </submittedName>
</protein>
<dbReference type="Proteomes" id="UP000054359">
    <property type="component" value="Unassembled WGS sequence"/>
</dbReference>
<dbReference type="AlphaFoldDB" id="A0A087TUZ4"/>
<proteinExistence type="predicted"/>
<accession>A0A087TUZ4</accession>
<keyword evidence="3" id="KW-1185">Reference proteome</keyword>
<dbReference type="STRING" id="407821.A0A087TUZ4"/>
<reference evidence="2 3" key="1">
    <citation type="submission" date="2013-11" db="EMBL/GenBank/DDBJ databases">
        <title>Genome sequencing of Stegodyphus mimosarum.</title>
        <authorList>
            <person name="Bechsgaard J."/>
        </authorList>
    </citation>
    <scope>NUCLEOTIDE SEQUENCE [LARGE SCALE GENOMIC DNA]</scope>
</reference>
<feature type="domain" description="ALIX V-shaped" evidence="1">
    <location>
        <begin position="6"/>
        <end position="80"/>
    </location>
</feature>
<organism evidence="2 3">
    <name type="scientific">Stegodyphus mimosarum</name>
    <name type="common">African social velvet spider</name>
    <dbReference type="NCBI Taxonomy" id="407821"/>
    <lineage>
        <taxon>Eukaryota</taxon>
        <taxon>Metazoa</taxon>
        <taxon>Ecdysozoa</taxon>
        <taxon>Arthropoda</taxon>
        <taxon>Chelicerata</taxon>
        <taxon>Arachnida</taxon>
        <taxon>Araneae</taxon>
        <taxon>Araneomorphae</taxon>
        <taxon>Entelegynae</taxon>
        <taxon>Eresoidea</taxon>
        <taxon>Eresidae</taxon>
        <taxon>Stegodyphus</taxon>
    </lineage>
</organism>
<feature type="non-terminal residue" evidence="2">
    <location>
        <position position="80"/>
    </location>
</feature>
<name>A0A087TUZ4_STEMI</name>
<dbReference type="Gene3D" id="1.20.140.50">
    <property type="entry name" value="alix/aip1 like domains"/>
    <property type="match status" value="1"/>
</dbReference>
<dbReference type="InterPro" id="IPR025304">
    <property type="entry name" value="ALIX_V_dom"/>
</dbReference>
<dbReference type="EMBL" id="KK116850">
    <property type="protein sequence ID" value="KFM68933.1"/>
    <property type="molecule type" value="Genomic_DNA"/>
</dbReference>
<keyword evidence="2" id="KW-0675">Receptor</keyword>
<sequence length="80" mass="9103">MSVKPSAISELTESMNELLRISKEVDEALKQSSAILAEEEEKELKYQETFGKRGPSMIIVELKKECSKYEEAHKRAVESN</sequence>
<evidence type="ECO:0000259" key="1">
    <source>
        <dbReference type="Pfam" id="PF13949"/>
    </source>
</evidence>
<gene>
    <name evidence="2" type="ORF">X975_27104</name>
</gene>
<evidence type="ECO:0000313" key="3">
    <source>
        <dbReference type="Proteomes" id="UP000054359"/>
    </source>
</evidence>